<protein>
    <submittedName>
        <fullName evidence="2">Uncharacterized protein</fullName>
    </submittedName>
</protein>
<dbReference type="EMBL" id="CAMGYJ010000008">
    <property type="protein sequence ID" value="CAI0460954.1"/>
    <property type="molecule type" value="Genomic_DNA"/>
</dbReference>
<organism evidence="2 3">
    <name type="scientific">Linum tenue</name>
    <dbReference type="NCBI Taxonomy" id="586396"/>
    <lineage>
        <taxon>Eukaryota</taxon>
        <taxon>Viridiplantae</taxon>
        <taxon>Streptophyta</taxon>
        <taxon>Embryophyta</taxon>
        <taxon>Tracheophyta</taxon>
        <taxon>Spermatophyta</taxon>
        <taxon>Magnoliopsida</taxon>
        <taxon>eudicotyledons</taxon>
        <taxon>Gunneridae</taxon>
        <taxon>Pentapetalae</taxon>
        <taxon>rosids</taxon>
        <taxon>fabids</taxon>
        <taxon>Malpighiales</taxon>
        <taxon>Linaceae</taxon>
        <taxon>Linum</taxon>
    </lineage>
</organism>
<dbReference type="Proteomes" id="UP001154282">
    <property type="component" value="Unassembled WGS sequence"/>
</dbReference>
<reference evidence="2" key="1">
    <citation type="submission" date="2022-08" db="EMBL/GenBank/DDBJ databases">
        <authorList>
            <person name="Gutierrez-Valencia J."/>
        </authorList>
    </citation>
    <scope>NUCLEOTIDE SEQUENCE</scope>
</reference>
<proteinExistence type="predicted"/>
<keyword evidence="3" id="KW-1185">Reference proteome</keyword>
<name>A0AAV0NRF6_9ROSI</name>
<evidence type="ECO:0000313" key="3">
    <source>
        <dbReference type="Proteomes" id="UP001154282"/>
    </source>
</evidence>
<gene>
    <name evidence="2" type="ORF">LITE_LOCUS34711</name>
</gene>
<evidence type="ECO:0000313" key="2">
    <source>
        <dbReference type="EMBL" id="CAI0460954.1"/>
    </source>
</evidence>
<dbReference type="AlphaFoldDB" id="A0AAV0NRF6"/>
<comment type="caution">
    <text evidence="2">The sequence shown here is derived from an EMBL/GenBank/DDBJ whole genome shotgun (WGS) entry which is preliminary data.</text>
</comment>
<evidence type="ECO:0000256" key="1">
    <source>
        <dbReference type="SAM" id="MobiDB-lite"/>
    </source>
</evidence>
<accession>A0AAV0NRF6</accession>
<feature type="region of interest" description="Disordered" evidence="1">
    <location>
        <begin position="1"/>
        <end position="23"/>
    </location>
</feature>
<sequence>MNQISPSRIRTYDQSVNSRPLYH</sequence>